<feature type="binding site" evidence="2">
    <location>
        <position position="197"/>
    </location>
    <ligand>
        <name>FAD</name>
        <dbReference type="ChEBI" id="CHEBI:57692"/>
    </ligand>
</feature>
<feature type="active site" evidence="1">
    <location>
        <position position="100"/>
    </location>
</feature>
<protein>
    <submittedName>
        <fullName evidence="3">Tryptophan halogenase</fullName>
    </submittedName>
</protein>
<keyword evidence="2" id="KW-0547">Nucleotide-binding</keyword>
<dbReference type="GO" id="GO:0004497">
    <property type="term" value="F:monooxygenase activity"/>
    <property type="evidence" value="ECO:0007669"/>
    <property type="project" value="InterPro"/>
</dbReference>
<dbReference type="RefSeq" id="WP_061836561.1">
    <property type="nucleotide sequence ID" value="NZ_LUKE01000006.1"/>
</dbReference>
<dbReference type="Pfam" id="PF04820">
    <property type="entry name" value="Trp_halogenase"/>
    <property type="match status" value="1"/>
</dbReference>
<comment type="caution">
    <text evidence="3">The sequence shown here is derived from an EMBL/GenBank/DDBJ whole genome shotgun (WGS) entry which is preliminary data.</text>
</comment>
<proteinExistence type="predicted"/>
<dbReference type="AlphaFoldDB" id="A0A150WEM6"/>
<dbReference type="SUPFAM" id="SSF51905">
    <property type="entry name" value="FAD/NAD(P)-binding domain"/>
    <property type="match status" value="1"/>
</dbReference>
<keyword evidence="2" id="KW-0274">FAD</keyword>
<dbReference type="EMBL" id="LUKE01000006">
    <property type="protein sequence ID" value="KYG61479.1"/>
    <property type="molecule type" value="Genomic_DNA"/>
</dbReference>
<dbReference type="InterPro" id="IPR050816">
    <property type="entry name" value="Flavin-dep_Halogenase_NPB"/>
</dbReference>
<gene>
    <name evidence="3" type="ORF">AZI86_17355</name>
</gene>
<feature type="binding site" evidence="2">
    <location>
        <position position="100"/>
    </location>
    <ligand>
        <name>7-chloro-L-tryptophan</name>
        <dbReference type="ChEBI" id="CHEBI:58713"/>
    </ligand>
</feature>
<keyword evidence="4" id="KW-1185">Reference proteome</keyword>
<dbReference type="PIRSF" id="PIRSF011396">
    <property type="entry name" value="Trp_halogenase"/>
    <property type="match status" value="1"/>
</dbReference>
<dbReference type="GO" id="GO:0000166">
    <property type="term" value="F:nucleotide binding"/>
    <property type="evidence" value="ECO:0007669"/>
    <property type="project" value="UniProtKB-KW"/>
</dbReference>
<reference evidence="3 4" key="1">
    <citation type="submission" date="2016-03" db="EMBL/GenBank/DDBJ databases">
        <authorList>
            <person name="Ploux O."/>
        </authorList>
    </citation>
    <scope>NUCLEOTIDE SEQUENCE [LARGE SCALE GENOMIC DNA]</scope>
    <source>
        <strain evidence="3 4">R0</strain>
    </source>
</reference>
<organism evidence="3 4">
    <name type="scientific">Bdellovibrio bacteriovorus</name>
    <dbReference type="NCBI Taxonomy" id="959"/>
    <lineage>
        <taxon>Bacteria</taxon>
        <taxon>Pseudomonadati</taxon>
        <taxon>Bdellovibrionota</taxon>
        <taxon>Bdellovibrionia</taxon>
        <taxon>Bdellovibrionales</taxon>
        <taxon>Pseudobdellovibrionaceae</taxon>
        <taxon>Bdellovibrio</taxon>
    </lineage>
</organism>
<dbReference type="InterPro" id="IPR036188">
    <property type="entry name" value="FAD/NAD-bd_sf"/>
</dbReference>
<evidence type="ECO:0000256" key="2">
    <source>
        <dbReference type="PIRSR" id="PIRSR011396-2"/>
    </source>
</evidence>
<evidence type="ECO:0000313" key="4">
    <source>
        <dbReference type="Proteomes" id="UP000075320"/>
    </source>
</evidence>
<evidence type="ECO:0000256" key="1">
    <source>
        <dbReference type="PIRSR" id="PIRSR011396-1"/>
    </source>
</evidence>
<evidence type="ECO:0000313" key="3">
    <source>
        <dbReference type="EMBL" id="KYG61479.1"/>
    </source>
</evidence>
<dbReference type="Gene3D" id="3.50.50.60">
    <property type="entry name" value="FAD/NAD(P)-binding domain"/>
    <property type="match status" value="1"/>
</dbReference>
<name>A0A150WEM6_BDEBC</name>
<dbReference type="InterPro" id="IPR006905">
    <property type="entry name" value="Flavin_halogenase"/>
</dbReference>
<feature type="binding site" evidence="2">
    <location>
        <position position="351"/>
    </location>
    <ligand>
        <name>L-tryptophan</name>
        <dbReference type="ChEBI" id="CHEBI:57912"/>
    </ligand>
</feature>
<feature type="binding site" evidence="2">
    <location>
        <position position="355"/>
    </location>
    <ligand>
        <name>FAD</name>
        <dbReference type="ChEBI" id="CHEBI:57692"/>
    </ligand>
</feature>
<feature type="binding site" evidence="2">
    <location>
        <begin position="35"/>
        <end position="38"/>
    </location>
    <ligand>
        <name>FAD</name>
        <dbReference type="ChEBI" id="CHEBI:57692"/>
    </ligand>
</feature>
<dbReference type="PANTHER" id="PTHR43747">
    <property type="entry name" value="FAD-BINDING PROTEIN"/>
    <property type="match status" value="1"/>
</dbReference>
<keyword evidence="2" id="KW-0285">Flavoprotein</keyword>
<dbReference type="InterPro" id="IPR033856">
    <property type="entry name" value="Trp_halogen"/>
</dbReference>
<sequence>MSSIANAVDTAFDLSYLNFPKYPPTQIKSIGVLGGGTAGYLTALALKKLHPQIKTSVIESSKIPVIGVGESTTTEVVPFLHRTLGIEPERFFREVKPTLKLGIKFDWGCPGDYHFNFNFFAGHQQESYYYEDSINNANWASVLMDANKIPVIRNEDGELSSFLASIPFSYHIDNKHLIRFLNTVVRERGIDIVDAEVTKVNLDEKEFVSSLETNEGQKFTYDLYIDCSGFRSRILGQALKTDFIPFTDTLINNRALTFDTPNNGVIGPHTRCTTMNNGWCWTIPMREENHHGYVHSTLYCDEATALAEVRAKYGNIEKYKMVEFRSGRHTQAWNKNVFAIGNSYGFVEPLESTAIQTAMHSIMTLCKLMPNNFEDYASIAGINSEIAATWDTFRWFLGIHYKFNKQLDTPYWQWCRENTNIGDAQMILDLFHQRPPLSASNFGTQSPYSTLEALVFNSYSYDTLIYGQKLLKDPKKPKMTKEEYLSRVDSYHELTKHALTLKELFDSNALFDQEILSQLFEDPDTWIVETEA</sequence>
<accession>A0A150WEM6</accession>
<dbReference type="OrthoDB" id="462203at2"/>
<dbReference type="Proteomes" id="UP000075320">
    <property type="component" value="Unassembled WGS sequence"/>
</dbReference>
<dbReference type="PANTHER" id="PTHR43747:SF4">
    <property type="entry name" value="FLAVIN-DEPENDENT TRYPTOPHAN HALOGENASE"/>
    <property type="match status" value="1"/>
</dbReference>